<reference evidence="8" key="1">
    <citation type="submission" date="2023-07" db="EMBL/GenBank/DDBJ databases">
        <title>A chromosome-level genome assembly of Lolium multiflorum.</title>
        <authorList>
            <person name="Chen Y."/>
            <person name="Copetti D."/>
            <person name="Kolliker R."/>
            <person name="Studer B."/>
        </authorList>
    </citation>
    <scope>NUCLEOTIDE SEQUENCE</scope>
    <source>
        <strain evidence="8">02402/16</strain>
        <tissue evidence="8">Leaf</tissue>
    </source>
</reference>
<evidence type="ECO:0000256" key="3">
    <source>
        <dbReference type="ARBA" id="ARBA00022750"/>
    </source>
</evidence>
<dbReference type="GO" id="GO:0004190">
    <property type="term" value="F:aspartic-type endopeptidase activity"/>
    <property type="evidence" value="ECO:0007669"/>
    <property type="project" value="UniProtKB-KW"/>
</dbReference>
<gene>
    <name evidence="8" type="ORF">QYE76_025947</name>
</gene>
<dbReference type="InterPro" id="IPR032861">
    <property type="entry name" value="TAXi_N"/>
</dbReference>
<dbReference type="GO" id="GO:0005576">
    <property type="term" value="C:extracellular region"/>
    <property type="evidence" value="ECO:0007669"/>
    <property type="project" value="TreeGrafter"/>
</dbReference>
<dbReference type="InterPro" id="IPR032799">
    <property type="entry name" value="TAXi_C"/>
</dbReference>
<keyword evidence="6" id="KW-0732">Signal</keyword>
<dbReference type="PANTHER" id="PTHR47967:SF83">
    <property type="entry name" value="OS05G0375700 PROTEIN"/>
    <property type="match status" value="1"/>
</dbReference>
<protein>
    <recommendedName>
        <fullName evidence="7">Peptidase A1 domain-containing protein</fullName>
    </recommendedName>
</protein>
<dbReference type="AlphaFoldDB" id="A0AAD8RFF7"/>
<name>A0AAD8RFF7_LOLMU</name>
<dbReference type="Pfam" id="PF14541">
    <property type="entry name" value="TAXi_C"/>
    <property type="match status" value="1"/>
</dbReference>
<keyword evidence="9" id="KW-1185">Reference proteome</keyword>
<sequence>MTISSTFLLFLCATTTLATCCSCIRMELNHMDAKENLTTAERFRRAGARARLRHESLGVAVPLTLGSWEFVAHFAIGSPPQEVHAVLDTMSSLVWTQCMPCGNDCFYQDVDIYDFSLSSTGMAVSCNDSLCSAGHETQPCTGDDGRAGACAVRTTSVGVDLAGVLCIEEFTFGSAKASIAFGCITKTDATGIGEGEDASGVIGLGKGPLSLVSQIGGNRFSYCLSNRAQSSLLVGPSAVLNGGAPFASAPFSPRSSYNLLLAAVSVGEADLNIPSEDGGVIIDVRTPFMFLVDAAYKELMQELSRRLGGSLVLSPIHDMFELCVAPADVSRLVPPLVLRFGQGGGAWAIPAENYWIQLNIEASCMMVSNSALSNGAPMNRTTVIGNYMLQNMHVLYDLDNEEVSFQPADCSSI</sequence>
<dbReference type="EMBL" id="JAUUTY010000006">
    <property type="protein sequence ID" value="KAK1620430.1"/>
    <property type="molecule type" value="Genomic_DNA"/>
</dbReference>
<feature type="domain" description="Peptidase A1" evidence="7">
    <location>
        <begin position="70"/>
        <end position="406"/>
    </location>
</feature>
<evidence type="ECO:0000259" key="7">
    <source>
        <dbReference type="PROSITE" id="PS51767"/>
    </source>
</evidence>
<evidence type="ECO:0000256" key="6">
    <source>
        <dbReference type="SAM" id="SignalP"/>
    </source>
</evidence>
<evidence type="ECO:0000313" key="9">
    <source>
        <dbReference type="Proteomes" id="UP001231189"/>
    </source>
</evidence>
<dbReference type="SUPFAM" id="SSF50630">
    <property type="entry name" value="Acid proteases"/>
    <property type="match status" value="1"/>
</dbReference>
<dbReference type="Pfam" id="PF14543">
    <property type="entry name" value="TAXi_N"/>
    <property type="match status" value="1"/>
</dbReference>
<dbReference type="InterPro" id="IPR051708">
    <property type="entry name" value="Plant_Aspart_Prot_A1"/>
</dbReference>
<dbReference type="GO" id="GO:0006508">
    <property type="term" value="P:proteolysis"/>
    <property type="evidence" value="ECO:0007669"/>
    <property type="project" value="UniProtKB-KW"/>
</dbReference>
<comment type="similarity">
    <text evidence="1">Belongs to the peptidase A1 family.</text>
</comment>
<comment type="caution">
    <text evidence="8">The sequence shown here is derived from an EMBL/GenBank/DDBJ whole genome shotgun (WGS) entry which is preliminary data.</text>
</comment>
<organism evidence="8 9">
    <name type="scientific">Lolium multiflorum</name>
    <name type="common">Italian ryegrass</name>
    <name type="synonym">Lolium perenne subsp. multiflorum</name>
    <dbReference type="NCBI Taxonomy" id="4521"/>
    <lineage>
        <taxon>Eukaryota</taxon>
        <taxon>Viridiplantae</taxon>
        <taxon>Streptophyta</taxon>
        <taxon>Embryophyta</taxon>
        <taxon>Tracheophyta</taxon>
        <taxon>Spermatophyta</taxon>
        <taxon>Magnoliopsida</taxon>
        <taxon>Liliopsida</taxon>
        <taxon>Poales</taxon>
        <taxon>Poaceae</taxon>
        <taxon>BOP clade</taxon>
        <taxon>Pooideae</taxon>
        <taxon>Poodae</taxon>
        <taxon>Poeae</taxon>
        <taxon>Poeae Chloroplast Group 2 (Poeae type)</taxon>
        <taxon>Loliodinae</taxon>
        <taxon>Loliinae</taxon>
        <taxon>Lolium</taxon>
    </lineage>
</organism>
<evidence type="ECO:0000256" key="5">
    <source>
        <dbReference type="ARBA" id="ARBA00023180"/>
    </source>
</evidence>
<keyword evidence="4" id="KW-0378">Hydrolase</keyword>
<dbReference type="PROSITE" id="PS51767">
    <property type="entry name" value="PEPTIDASE_A1"/>
    <property type="match status" value="1"/>
</dbReference>
<dbReference type="InterPro" id="IPR034161">
    <property type="entry name" value="Pepsin-like_plant"/>
</dbReference>
<evidence type="ECO:0000256" key="2">
    <source>
        <dbReference type="ARBA" id="ARBA00022670"/>
    </source>
</evidence>
<dbReference type="InterPro" id="IPR033121">
    <property type="entry name" value="PEPTIDASE_A1"/>
</dbReference>
<dbReference type="CDD" id="cd05476">
    <property type="entry name" value="pepsin_A_like_plant"/>
    <property type="match status" value="1"/>
</dbReference>
<dbReference type="Gene3D" id="2.40.70.10">
    <property type="entry name" value="Acid Proteases"/>
    <property type="match status" value="2"/>
</dbReference>
<evidence type="ECO:0000256" key="1">
    <source>
        <dbReference type="ARBA" id="ARBA00007447"/>
    </source>
</evidence>
<feature type="chain" id="PRO_5041910045" description="Peptidase A1 domain-containing protein" evidence="6">
    <location>
        <begin position="19"/>
        <end position="413"/>
    </location>
</feature>
<keyword evidence="5" id="KW-0325">Glycoprotein</keyword>
<proteinExistence type="inferred from homology"/>
<keyword evidence="2" id="KW-0645">Protease</keyword>
<keyword evidence="3" id="KW-0064">Aspartyl protease</keyword>
<feature type="signal peptide" evidence="6">
    <location>
        <begin position="1"/>
        <end position="18"/>
    </location>
</feature>
<evidence type="ECO:0000313" key="8">
    <source>
        <dbReference type="EMBL" id="KAK1620430.1"/>
    </source>
</evidence>
<dbReference type="InterPro" id="IPR021109">
    <property type="entry name" value="Peptidase_aspartic_dom_sf"/>
</dbReference>
<accession>A0AAD8RFF7</accession>
<evidence type="ECO:0000256" key="4">
    <source>
        <dbReference type="ARBA" id="ARBA00022801"/>
    </source>
</evidence>
<dbReference type="PANTHER" id="PTHR47967">
    <property type="entry name" value="OS07G0603500 PROTEIN-RELATED"/>
    <property type="match status" value="1"/>
</dbReference>
<dbReference type="Proteomes" id="UP001231189">
    <property type="component" value="Unassembled WGS sequence"/>
</dbReference>